<evidence type="ECO:0000256" key="1">
    <source>
        <dbReference type="SAM" id="SignalP"/>
    </source>
</evidence>
<feature type="signal peptide" evidence="1">
    <location>
        <begin position="1"/>
        <end position="19"/>
    </location>
</feature>
<keyword evidence="3" id="KW-1185">Reference proteome</keyword>
<accession>S7MIF0</accession>
<name>S7MIF0_MYOBR</name>
<dbReference type="EMBL" id="KE161426">
    <property type="protein sequence ID" value="EPQ03736.1"/>
    <property type="molecule type" value="Genomic_DNA"/>
</dbReference>
<gene>
    <name evidence="2" type="ORF">D623_10007256</name>
</gene>
<organism evidence="2 3">
    <name type="scientific">Myotis brandtii</name>
    <name type="common">Brandt's bat</name>
    <dbReference type="NCBI Taxonomy" id="109478"/>
    <lineage>
        <taxon>Eukaryota</taxon>
        <taxon>Metazoa</taxon>
        <taxon>Chordata</taxon>
        <taxon>Craniata</taxon>
        <taxon>Vertebrata</taxon>
        <taxon>Euteleostomi</taxon>
        <taxon>Mammalia</taxon>
        <taxon>Eutheria</taxon>
        <taxon>Laurasiatheria</taxon>
        <taxon>Chiroptera</taxon>
        <taxon>Yangochiroptera</taxon>
        <taxon>Vespertilionidae</taxon>
        <taxon>Myotis</taxon>
    </lineage>
</organism>
<keyword evidence="1" id="KW-0732">Signal</keyword>
<sequence>MSALSFTHFLASPLLFCRTRPPSSDWAREQPPDWFPPQNLINRSRPVTPLLNPFAGGFHAPSVLTALSPR</sequence>
<feature type="chain" id="PRO_5004554041" description="Secreted protein" evidence="1">
    <location>
        <begin position="20"/>
        <end position="70"/>
    </location>
</feature>
<reference evidence="2 3" key="1">
    <citation type="journal article" date="2013" name="Nat. Commun.">
        <title>Genome analysis reveals insights into physiology and longevity of the Brandt's bat Myotis brandtii.</title>
        <authorList>
            <person name="Seim I."/>
            <person name="Fang X."/>
            <person name="Xiong Z."/>
            <person name="Lobanov A.V."/>
            <person name="Huang Z."/>
            <person name="Ma S."/>
            <person name="Feng Y."/>
            <person name="Turanov A.A."/>
            <person name="Zhu Y."/>
            <person name="Lenz T.L."/>
            <person name="Gerashchenko M.V."/>
            <person name="Fan D."/>
            <person name="Hee Yim S."/>
            <person name="Yao X."/>
            <person name="Jordan D."/>
            <person name="Xiong Y."/>
            <person name="Ma Y."/>
            <person name="Lyapunov A.N."/>
            <person name="Chen G."/>
            <person name="Kulakova O.I."/>
            <person name="Sun Y."/>
            <person name="Lee S.G."/>
            <person name="Bronson R.T."/>
            <person name="Moskalev A.A."/>
            <person name="Sunyaev S.R."/>
            <person name="Zhang G."/>
            <person name="Krogh A."/>
            <person name="Wang J."/>
            <person name="Gladyshev V.N."/>
        </authorList>
    </citation>
    <scope>NUCLEOTIDE SEQUENCE [LARGE SCALE GENOMIC DNA]</scope>
</reference>
<evidence type="ECO:0000313" key="3">
    <source>
        <dbReference type="Proteomes" id="UP000052978"/>
    </source>
</evidence>
<evidence type="ECO:0008006" key="4">
    <source>
        <dbReference type="Google" id="ProtNLM"/>
    </source>
</evidence>
<protein>
    <recommendedName>
        <fullName evidence="4">Secreted protein</fullName>
    </recommendedName>
</protein>
<dbReference type="AlphaFoldDB" id="S7MIF0"/>
<dbReference type="Proteomes" id="UP000052978">
    <property type="component" value="Unassembled WGS sequence"/>
</dbReference>
<evidence type="ECO:0000313" key="2">
    <source>
        <dbReference type="EMBL" id="EPQ03736.1"/>
    </source>
</evidence>
<proteinExistence type="predicted"/>